<keyword evidence="3 6" id="KW-0547">Nucleotide-binding</keyword>
<feature type="active site" description="Proton donor/acceptor" evidence="6">
    <location>
        <position position="152"/>
    </location>
</feature>
<dbReference type="PROSITE" id="PS01076">
    <property type="entry name" value="ACETATE_KINASE_2"/>
    <property type="match status" value="1"/>
</dbReference>
<dbReference type="Gene3D" id="3.30.420.40">
    <property type="match status" value="2"/>
</dbReference>
<name>A0A5K7Z692_9BACT</name>
<comment type="subcellular location">
    <subcellularLocation>
        <location evidence="6">Cytoplasm</location>
    </subcellularLocation>
</comment>
<dbReference type="AlphaFoldDB" id="A0A5K7Z692"/>
<feature type="binding site" evidence="6">
    <location>
        <position position="14"/>
    </location>
    <ligand>
        <name>ATP</name>
        <dbReference type="ChEBI" id="CHEBI:30616"/>
    </ligand>
</feature>
<comment type="similarity">
    <text evidence="1 6 7">Belongs to the acetokinase family.</text>
</comment>
<sequence>MRILVVNCGSSSLKYQLLDMDGERIMASGLMERIGEPIGRVSHRTQTASGPIHQVTFERTMTNHRAAFREAIRQLTASATGAIAGPEEIDAVGHRVVHGGEAFREPTLVDPAVLDAIEKTIPLAPLHNPANLMVINIARELFPYIPQVVVFDTAFHHTIPPHARHYALPWSYYEELGVRRYGFHGISHRYVAREAARRLDLPLKSVNLITAHLGNGASICAIRDGASVDTSMGMTPLQGLIMGTRAGDLDPGVMMYIARRLNMSVDQLEEVLQNESGLKGICGMNDMRDIQKAAESGNERARLALDMFAHRCRHYIGAYAFELGRVDALIFTAGIGENDAHIRAACCGGLAPLGLELDPFKNQAPEDHHGEISAAGSRIKAYVIPTNEELEIARQTVKVVGSLG</sequence>
<dbReference type="PRINTS" id="PR00471">
    <property type="entry name" value="ACETATEKNASE"/>
</dbReference>
<evidence type="ECO:0000256" key="1">
    <source>
        <dbReference type="ARBA" id="ARBA00008748"/>
    </source>
</evidence>
<dbReference type="InterPro" id="IPR043129">
    <property type="entry name" value="ATPase_NBD"/>
</dbReference>
<dbReference type="GO" id="GO:0006085">
    <property type="term" value="P:acetyl-CoA biosynthetic process"/>
    <property type="evidence" value="ECO:0007669"/>
    <property type="project" value="UniProtKB-UniRule"/>
</dbReference>
<dbReference type="GO" id="GO:0008776">
    <property type="term" value="F:acetate kinase activity"/>
    <property type="evidence" value="ECO:0007669"/>
    <property type="project" value="UniProtKB-UniRule"/>
</dbReference>
<feature type="binding site" evidence="6">
    <location>
        <position position="95"/>
    </location>
    <ligand>
        <name>substrate</name>
    </ligand>
</feature>
<feature type="binding site" evidence="6">
    <location>
        <position position="7"/>
    </location>
    <ligand>
        <name>Mg(2+)</name>
        <dbReference type="ChEBI" id="CHEBI:18420"/>
    </ligand>
</feature>
<feature type="binding site" evidence="6">
    <location>
        <begin position="286"/>
        <end position="288"/>
    </location>
    <ligand>
        <name>ATP</name>
        <dbReference type="ChEBI" id="CHEBI:30616"/>
    </ligand>
</feature>
<evidence type="ECO:0000256" key="7">
    <source>
        <dbReference type="RuleBase" id="RU003835"/>
    </source>
</evidence>
<keyword evidence="6" id="KW-0963">Cytoplasm</keyword>
<dbReference type="PANTHER" id="PTHR21060:SF15">
    <property type="entry name" value="ACETATE KINASE-RELATED"/>
    <property type="match status" value="1"/>
</dbReference>
<dbReference type="SUPFAM" id="SSF53067">
    <property type="entry name" value="Actin-like ATPase domain"/>
    <property type="match status" value="2"/>
</dbReference>
<feature type="binding site" evidence="6">
    <location>
        <begin position="212"/>
        <end position="216"/>
    </location>
    <ligand>
        <name>ATP</name>
        <dbReference type="ChEBI" id="CHEBI:30616"/>
    </ligand>
</feature>
<organism evidence="8 9">
    <name type="scientific">Desulfosarcina widdelii</name>
    <dbReference type="NCBI Taxonomy" id="947919"/>
    <lineage>
        <taxon>Bacteria</taxon>
        <taxon>Pseudomonadati</taxon>
        <taxon>Thermodesulfobacteriota</taxon>
        <taxon>Desulfobacteria</taxon>
        <taxon>Desulfobacterales</taxon>
        <taxon>Desulfosarcinaceae</taxon>
        <taxon>Desulfosarcina</taxon>
    </lineage>
</organism>
<accession>A0A5K7Z692</accession>
<evidence type="ECO:0000313" key="8">
    <source>
        <dbReference type="EMBL" id="BBO75181.1"/>
    </source>
</evidence>
<dbReference type="RefSeq" id="WP_155304125.1">
    <property type="nucleotide sequence ID" value="NZ_AP021875.1"/>
</dbReference>
<keyword evidence="6" id="KW-0460">Magnesium</keyword>
<evidence type="ECO:0000313" key="9">
    <source>
        <dbReference type="Proteomes" id="UP000427769"/>
    </source>
</evidence>
<feature type="site" description="Transition state stabilizer" evidence="6">
    <location>
        <position position="245"/>
    </location>
</feature>
<comment type="pathway">
    <text evidence="6">Metabolic intermediate biosynthesis; acetyl-CoA biosynthesis; acetyl-CoA from acetate: step 1/2.</text>
</comment>
<dbReference type="GO" id="GO:0005524">
    <property type="term" value="F:ATP binding"/>
    <property type="evidence" value="ECO:0007669"/>
    <property type="project" value="UniProtKB-KW"/>
</dbReference>
<keyword evidence="4 6" id="KW-0418">Kinase</keyword>
<evidence type="ECO:0000256" key="4">
    <source>
        <dbReference type="ARBA" id="ARBA00022777"/>
    </source>
</evidence>
<dbReference type="PROSITE" id="PS01075">
    <property type="entry name" value="ACETATE_KINASE_1"/>
    <property type="match status" value="1"/>
</dbReference>
<comment type="cofactor">
    <cofactor evidence="6">
        <name>Mg(2+)</name>
        <dbReference type="ChEBI" id="CHEBI:18420"/>
    </cofactor>
    <cofactor evidence="6">
        <name>Mn(2+)</name>
        <dbReference type="ChEBI" id="CHEBI:29035"/>
    </cofactor>
    <text evidence="6">Mg(2+). Can also accept Mn(2+).</text>
</comment>
<dbReference type="NCBIfam" id="TIGR00016">
    <property type="entry name" value="ackA"/>
    <property type="match status" value="1"/>
</dbReference>
<reference evidence="8 9" key="1">
    <citation type="submission" date="2019-11" db="EMBL/GenBank/DDBJ databases">
        <title>Comparative genomics of hydrocarbon-degrading Desulfosarcina strains.</title>
        <authorList>
            <person name="Watanabe M."/>
            <person name="Kojima H."/>
            <person name="Fukui M."/>
        </authorList>
    </citation>
    <scope>NUCLEOTIDE SEQUENCE [LARGE SCALE GENOMIC DNA]</scope>
    <source>
        <strain evidence="8 9">PP31</strain>
    </source>
</reference>
<dbReference type="HAMAP" id="MF_00020">
    <property type="entry name" value="Acetate_kinase"/>
    <property type="match status" value="1"/>
</dbReference>
<comment type="catalytic activity">
    <reaction evidence="6">
        <text>acetate + ATP = acetyl phosphate + ADP</text>
        <dbReference type="Rhea" id="RHEA:11352"/>
        <dbReference type="ChEBI" id="CHEBI:22191"/>
        <dbReference type="ChEBI" id="CHEBI:30089"/>
        <dbReference type="ChEBI" id="CHEBI:30616"/>
        <dbReference type="ChEBI" id="CHEBI:456216"/>
        <dbReference type="EC" id="2.7.2.1"/>
    </reaction>
</comment>
<dbReference type="InterPro" id="IPR023865">
    <property type="entry name" value="Aliphatic_acid_kinase_CS"/>
</dbReference>
<dbReference type="CDD" id="cd24010">
    <property type="entry name" value="ASKHA_NBD_AcK_PK"/>
    <property type="match status" value="1"/>
</dbReference>
<dbReference type="EMBL" id="AP021875">
    <property type="protein sequence ID" value="BBO75181.1"/>
    <property type="molecule type" value="Genomic_DNA"/>
</dbReference>
<dbReference type="KEGG" id="dwd:DSCW_25980"/>
<feature type="site" description="Transition state stabilizer" evidence="6">
    <location>
        <position position="184"/>
    </location>
</feature>
<comment type="function">
    <text evidence="6">Catalyzes the formation of acetyl phosphate from acetate and ATP. Can also catalyze the reverse reaction.</text>
</comment>
<evidence type="ECO:0000256" key="5">
    <source>
        <dbReference type="ARBA" id="ARBA00022840"/>
    </source>
</evidence>
<proteinExistence type="inferred from homology"/>
<dbReference type="InterPro" id="IPR004372">
    <property type="entry name" value="Ac/propionate_kinase"/>
</dbReference>
<keyword evidence="9" id="KW-1185">Reference proteome</keyword>
<evidence type="ECO:0000256" key="2">
    <source>
        <dbReference type="ARBA" id="ARBA00022679"/>
    </source>
</evidence>
<keyword evidence="5 6" id="KW-0067">ATP-binding</keyword>
<keyword evidence="6" id="KW-0479">Metal-binding</keyword>
<dbReference type="Proteomes" id="UP000427769">
    <property type="component" value="Chromosome"/>
</dbReference>
<dbReference type="PIRSF" id="PIRSF000722">
    <property type="entry name" value="Acetate_prop_kin"/>
    <property type="match status" value="1"/>
</dbReference>
<keyword evidence="2 6" id="KW-0808">Transferase</keyword>
<feature type="binding site" evidence="6">
    <location>
        <begin position="334"/>
        <end position="338"/>
    </location>
    <ligand>
        <name>ATP</name>
        <dbReference type="ChEBI" id="CHEBI:30616"/>
    </ligand>
</feature>
<dbReference type="InterPro" id="IPR000890">
    <property type="entry name" value="Aliphatic_acid_kin_short-chain"/>
</dbReference>
<dbReference type="UniPathway" id="UPA00340">
    <property type="reaction ID" value="UER00458"/>
</dbReference>
<gene>
    <name evidence="6 8" type="primary">ackA</name>
    <name evidence="8" type="ORF">DSCW_25980</name>
</gene>
<protein>
    <recommendedName>
        <fullName evidence="6">Acetate kinase</fullName>
        <ecNumber evidence="6">2.7.2.1</ecNumber>
    </recommendedName>
    <alternativeName>
        <fullName evidence="6">Acetokinase</fullName>
    </alternativeName>
</protein>
<dbReference type="GO" id="GO:0000287">
    <property type="term" value="F:magnesium ion binding"/>
    <property type="evidence" value="ECO:0007669"/>
    <property type="project" value="UniProtKB-UniRule"/>
</dbReference>
<evidence type="ECO:0000256" key="3">
    <source>
        <dbReference type="ARBA" id="ARBA00022741"/>
    </source>
</evidence>
<dbReference type="GO" id="GO:0006083">
    <property type="term" value="P:acetate metabolic process"/>
    <property type="evidence" value="ECO:0007669"/>
    <property type="project" value="TreeGrafter"/>
</dbReference>
<feature type="binding site" evidence="6">
    <location>
        <position position="388"/>
    </location>
    <ligand>
        <name>Mg(2+)</name>
        <dbReference type="ChEBI" id="CHEBI:18420"/>
    </ligand>
</feature>
<evidence type="ECO:0000256" key="6">
    <source>
        <dbReference type="HAMAP-Rule" id="MF_00020"/>
    </source>
</evidence>
<dbReference type="PANTHER" id="PTHR21060">
    <property type="entry name" value="ACETATE KINASE"/>
    <property type="match status" value="1"/>
</dbReference>
<comment type="subunit">
    <text evidence="6">Homodimer.</text>
</comment>
<dbReference type="EC" id="2.7.2.1" evidence="6"/>
<dbReference type="OrthoDB" id="9802453at2"/>
<dbReference type="GO" id="GO:0005737">
    <property type="term" value="C:cytoplasm"/>
    <property type="evidence" value="ECO:0007669"/>
    <property type="project" value="UniProtKB-SubCell"/>
</dbReference>
<dbReference type="Pfam" id="PF00871">
    <property type="entry name" value="Acetate_kinase"/>
    <property type="match status" value="1"/>
</dbReference>